<dbReference type="PANTHER" id="PTHR13061">
    <property type="entry name" value="DYNACTIN SUBUNIT P25"/>
    <property type="match status" value="1"/>
</dbReference>
<organism evidence="1 2">
    <name type="scientific">Fusibacter ferrireducens</name>
    <dbReference type="NCBI Taxonomy" id="2785058"/>
    <lineage>
        <taxon>Bacteria</taxon>
        <taxon>Bacillati</taxon>
        <taxon>Bacillota</taxon>
        <taxon>Clostridia</taxon>
        <taxon>Eubacteriales</taxon>
        <taxon>Eubacteriales Family XII. Incertae Sedis</taxon>
        <taxon>Fusibacter</taxon>
    </lineage>
</organism>
<evidence type="ECO:0000313" key="1">
    <source>
        <dbReference type="EMBL" id="MBF4693745.1"/>
    </source>
</evidence>
<gene>
    <name evidence="1" type="ORF">ISU02_11460</name>
</gene>
<dbReference type="RefSeq" id="WP_194701983.1">
    <property type="nucleotide sequence ID" value="NZ_JADKNH010000006.1"/>
</dbReference>
<sequence length="168" mass="18227">MIKDFKSKRPQIQPSCFIAESADIIGEVIVEESANIWYNTVVRGDVEPIFIGNYTNVQDQVVIHTSHGFPVSIGPYVSIGHGAIVHGCTLEDHVLIGMGAIVLDGAYVERNCIIGAGALIPPNKRIPSNSLVVGSPGKIVRTLTDAEIEQIKQSAIEYVELSQHHKSK</sequence>
<dbReference type="InterPro" id="IPR047324">
    <property type="entry name" value="LbH_gamma_CA-like"/>
</dbReference>
<dbReference type="Proteomes" id="UP000614200">
    <property type="component" value="Unassembled WGS sequence"/>
</dbReference>
<dbReference type="SUPFAM" id="SSF51161">
    <property type="entry name" value="Trimeric LpxA-like enzymes"/>
    <property type="match status" value="1"/>
</dbReference>
<evidence type="ECO:0000313" key="2">
    <source>
        <dbReference type="Proteomes" id="UP000614200"/>
    </source>
</evidence>
<protein>
    <submittedName>
        <fullName evidence="1">Gamma carbonic anhydrase family protein</fullName>
    </submittedName>
</protein>
<keyword evidence="2" id="KW-1185">Reference proteome</keyword>
<dbReference type="PANTHER" id="PTHR13061:SF29">
    <property type="entry name" value="GAMMA CARBONIC ANHYDRASE-LIKE 1, MITOCHONDRIAL-RELATED"/>
    <property type="match status" value="1"/>
</dbReference>
<dbReference type="InterPro" id="IPR011004">
    <property type="entry name" value="Trimer_LpxA-like_sf"/>
</dbReference>
<dbReference type="Pfam" id="PF00132">
    <property type="entry name" value="Hexapep"/>
    <property type="match status" value="1"/>
</dbReference>
<reference evidence="1 2" key="1">
    <citation type="submission" date="2020-11" db="EMBL/GenBank/DDBJ databases">
        <title>Fusibacter basophilias sp. nov.</title>
        <authorList>
            <person name="Qiu D."/>
        </authorList>
    </citation>
    <scope>NUCLEOTIDE SEQUENCE [LARGE SCALE GENOMIC DNA]</scope>
    <source>
        <strain evidence="1 2">Q10-2</strain>
    </source>
</reference>
<comment type="caution">
    <text evidence="1">The sequence shown here is derived from an EMBL/GenBank/DDBJ whole genome shotgun (WGS) entry which is preliminary data.</text>
</comment>
<dbReference type="Gene3D" id="2.160.10.10">
    <property type="entry name" value="Hexapeptide repeat proteins"/>
    <property type="match status" value="1"/>
</dbReference>
<proteinExistence type="predicted"/>
<dbReference type="InterPro" id="IPR050484">
    <property type="entry name" value="Transf_Hexapept/Carb_Anhydrase"/>
</dbReference>
<accession>A0ABR9ZTE3</accession>
<dbReference type="InterPro" id="IPR001451">
    <property type="entry name" value="Hexapep"/>
</dbReference>
<dbReference type="CDD" id="cd04645">
    <property type="entry name" value="LbH_gamma_CA_like"/>
    <property type="match status" value="1"/>
</dbReference>
<name>A0ABR9ZTE3_9FIRM</name>
<dbReference type="EMBL" id="JADKNH010000006">
    <property type="protein sequence ID" value="MBF4693745.1"/>
    <property type="molecule type" value="Genomic_DNA"/>
</dbReference>